<keyword evidence="11" id="KW-1185">Reference proteome</keyword>
<dbReference type="HAMAP" id="MF_00316">
    <property type="entry name" value="MobA"/>
    <property type="match status" value="1"/>
</dbReference>
<dbReference type="GO" id="GO:0005525">
    <property type="term" value="F:GTP binding"/>
    <property type="evidence" value="ECO:0007669"/>
    <property type="project" value="UniProtKB-UniRule"/>
</dbReference>
<evidence type="ECO:0000256" key="6">
    <source>
        <dbReference type="ARBA" id="ARBA00023134"/>
    </source>
</evidence>
<dbReference type="PANTHER" id="PTHR19136">
    <property type="entry name" value="MOLYBDENUM COFACTOR GUANYLYLTRANSFERASE"/>
    <property type="match status" value="1"/>
</dbReference>
<feature type="binding site" evidence="8">
    <location>
        <position position="110"/>
    </location>
    <ligand>
        <name>GTP</name>
        <dbReference type="ChEBI" id="CHEBI:37565"/>
    </ligand>
</feature>
<dbReference type="Gene3D" id="3.90.550.10">
    <property type="entry name" value="Spore Coat Polysaccharide Biosynthesis Protein SpsA, Chain A"/>
    <property type="match status" value="1"/>
</dbReference>
<comment type="caution">
    <text evidence="8">Lacks conserved residue(s) required for the propagation of feature annotation.</text>
</comment>
<comment type="function">
    <text evidence="8">Transfers a GMP moiety from GTP to Mo-molybdopterin (Mo-MPT) cofactor (Moco or molybdenum cofactor) to form Mo-molybdopterin guanine dinucleotide (Mo-MGD) cofactor.</text>
</comment>
<evidence type="ECO:0000256" key="3">
    <source>
        <dbReference type="ARBA" id="ARBA00022723"/>
    </source>
</evidence>
<dbReference type="InterPro" id="IPR025877">
    <property type="entry name" value="MobA-like_NTP_Trfase"/>
</dbReference>
<dbReference type="AlphaFoldDB" id="W0PHI7"/>
<dbReference type="PATRIC" id="fig|1247726.3.peg.3125"/>
<keyword evidence="1 8" id="KW-0963">Cytoplasm</keyword>
<feature type="binding site" evidence="8">
    <location>
        <position position="78"/>
    </location>
    <ligand>
        <name>GTP</name>
        <dbReference type="ChEBI" id="CHEBI:37565"/>
    </ligand>
</feature>
<comment type="catalytic activity">
    <reaction evidence="8">
        <text>Mo-molybdopterin + GTP + H(+) = Mo-molybdopterin guanine dinucleotide + diphosphate</text>
        <dbReference type="Rhea" id="RHEA:34243"/>
        <dbReference type="ChEBI" id="CHEBI:15378"/>
        <dbReference type="ChEBI" id="CHEBI:33019"/>
        <dbReference type="ChEBI" id="CHEBI:37565"/>
        <dbReference type="ChEBI" id="CHEBI:71302"/>
        <dbReference type="ChEBI" id="CHEBI:71310"/>
        <dbReference type="EC" id="2.7.7.77"/>
    </reaction>
</comment>
<dbReference type="GO" id="GO:1902758">
    <property type="term" value="P:bis(molybdopterin guanine dinucleotide)molybdenum biosynthetic process"/>
    <property type="evidence" value="ECO:0007669"/>
    <property type="project" value="TreeGrafter"/>
</dbReference>
<evidence type="ECO:0000313" key="11">
    <source>
        <dbReference type="Proteomes" id="UP000019095"/>
    </source>
</evidence>
<keyword evidence="7 8" id="KW-0501">Molybdenum cofactor biosynthesis</keyword>
<evidence type="ECO:0000256" key="8">
    <source>
        <dbReference type="HAMAP-Rule" id="MF_00316"/>
    </source>
</evidence>
<accession>W0PHI7</accession>
<sequence length="207" mass="22219">MTAISQPAQLAPREVTALILAGGQGRRLGGVDKGLVQLHDHPLVEYVLRALQPHVAHVLISANQHQEQYRQYGQVVADPPEFDGSQGPLAGLLAAAPHVTTPWLVAAGCDMPALPNDYVTHLYATLIAQGGQIAFAHAGARDHSICLLLHTHTLATLRAYLQGGRRAVLPWLESQQAVRVIFDHAQAFLNVNTPEELALAQASVTPL</sequence>
<dbReference type="KEGG" id="amim:MIM_c28500"/>
<dbReference type="Proteomes" id="UP000019095">
    <property type="component" value="Chromosome"/>
</dbReference>
<evidence type="ECO:0000256" key="2">
    <source>
        <dbReference type="ARBA" id="ARBA00022679"/>
    </source>
</evidence>
<dbReference type="RefSeq" id="WP_025373566.1">
    <property type="nucleotide sequence ID" value="NZ_CP003915.1"/>
</dbReference>
<evidence type="ECO:0000256" key="1">
    <source>
        <dbReference type="ARBA" id="ARBA00022490"/>
    </source>
</evidence>
<comment type="subcellular location">
    <subcellularLocation>
        <location evidence="8">Cytoplasm</location>
    </subcellularLocation>
</comment>
<dbReference type="PANTHER" id="PTHR19136:SF81">
    <property type="entry name" value="MOLYBDENUM COFACTOR GUANYLYLTRANSFERASE"/>
    <property type="match status" value="1"/>
</dbReference>
<keyword evidence="4 8" id="KW-0547">Nucleotide-binding</keyword>
<protein>
    <recommendedName>
        <fullName evidence="8">Molybdenum cofactor guanylyltransferase</fullName>
        <shortName evidence="8">MoCo guanylyltransferase</shortName>
        <ecNumber evidence="8">2.7.7.77</ecNumber>
    </recommendedName>
    <alternativeName>
        <fullName evidence="8">GTP:molybdopterin guanylyltransferase</fullName>
    </alternativeName>
    <alternativeName>
        <fullName evidence="8">Mo-MPT guanylyltransferase</fullName>
    </alternativeName>
    <alternativeName>
        <fullName evidence="8">Molybdopterin guanylyltransferase</fullName>
    </alternativeName>
    <alternativeName>
        <fullName evidence="8">Molybdopterin-guanine dinucleotide synthase</fullName>
        <shortName evidence="8">MGD synthase</shortName>
    </alternativeName>
</protein>
<comment type="similarity">
    <text evidence="8">Belongs to the MobA family.</text>
</comment>
<keyword evidence="5 8" id="KW-0460">Magnesium</keyword>
<dbReference type="eggNOG" id="COG0746">
    <property type="taxonomic scope" value="Bacteria"/>
</dbReference>
<evidence type="ECO:0000256" key="7">
    <source>
        <dbReference type="ARBA" id="ARBA00023150"/>
    </source>
</evidence>
<feature type="binding site" evidence="8">
    <location>
        <begin position="20"/>
        <end position="22"/>
    </location>
    <ligand>
        <name>GTP</name>
        <dbReference type="ChEBI" id="CHEBI:37565"/>
    </ligand>
</feature>
<dbReference type="NCBIfam" id="TIGR02665">
    <property type="entry name" value="molyb_mobA"/>
    <property type="match status" value="1"/>
</dbReference>
<evidence type="ECO:0000313" key="10">
    <source>
        <dbReference type="EMBL" id="AHG64915.1"/>
    </source>
</evidence>
<dbReference type="STRING" id="1247726.MIM_c28500"/>
<dbReference type="Pfam" id="PF12804">
    <property type="entry name" value="NTP_transf_3"/>
    <property type="match status" value="1"/>
</dbReference>
<dbReference type="GO" id="GO:0061603">
    <property type="term" value="F:molybdenum cofactor guanylyltransferase activity"/>
    <property type="evidence" value="ECO:0007669"/>
    <property type="project" value="UniProtKB-EC"/>
</dbReference>
<dbReference type="EC" id="2.7.7.77" evidence="8"/>
<reference evidence="10 11" key="1">
    <citation type="journal article" date="2014" name="Microbiology">
        <title>Unravelling the complete genome sequence of Advenella mimigardefordensis strain DPN7T and novel insights in the catabolism of the xenobiotic polythioester precursor 3,3'-dithiodipropionate.</title>
        <authorList>
            <person name="Wubbeler J.H."/>
            <person name="Hiessl S."/>
            <person name="Schuldes J."/>
            <person name="Thurmer A."/>
            <person name="Daniel R."/>
            <person name="Steinbuchel A."/>
        </authorList>
    </citation>
    <scope>NUCLEOTIDE SEQUENCE [LARGE SCALE GENOMIC DNA]</scope>
    <source>
        <strain evidence="11">DSM 17166 / LMG 22922 / DPN7</strain>
    </source>
</reference>
<dbReference type="SUPFAM" id="SSF53448">
    <property type="entry name" value="Nucleotide-diphospho-sugar transferases"/>
    <property type="match status" value="1"/>
</dbReference>
<keyword evidence="3 8" id="KW-0479">Metal-binding</keyword>
<feature type="binding site" evidence="8">
    <location>
        <position position="33"/>
    </location>
    <ligand>
        <name>GTP</name>
        <dbReference type="ChEBI" id="CHEBI:37565"/>
    </ligand>
</feature>
<dbReference type="HOGENOM" id="CLU_055597_5_1_4"/>
<comment type="domain">
    <text evidence="8">The N-terminal domain determines nucleotide recognition and specific binding, while the C-terminal domain determines the specific binding to the target protein.</text>
</comment>
<dbReference type="EMBL" id="CP003915">
    <property type="protein sequence ID" value="AHG64915.1"/>
    <property type="molecule type" value="Genomic_DNA"/>
</dbReference>
<feature type="binding site" evidence="8">
    <location>
        <position position="110"/>
    </location>
    <ligand>
        <name>Mg(2+)</name>
        <dbReference type="ChEBI" id="CHEBI:18420"/>
    </ligand>
</feature>
<keyword evidence="2 8" id="KW-0808">Transferase</keyword>
<dbReference type="CDD" id="cd02503">
    <property type="entry name" value="MobA"/>
    <property type="match status" value="1"/>
</dbReference>
<comment type="subunit">
    <text evidence="8">Monomer.</text>
</comment>
<evidence type="ECO:0000256" key="5">
    <source>
        <dbReference type="ARBA" id="ARBA00022842"/>
    </source>
</evidence>
<keyword evidence="6 8" id="KW-0342">GTP-binding</keyword>
<feature type="domain" description="MobA-like NTP transferase" evidence="9">
    <location>
        <begin position="17"/>
        <end position="170"/>
    </location>
</feature>
<comment type="cofactor">
    <cofactor evidence="8">
        <name>Mg(2+)</name>
        <dbReference type="ChEBI" id="CHEBI:18420"/>
    </cofactor>
</comment>
<dbReference type="InterPro" id="IPR029044">
    <property type="entry name" value="Nucleotide-diphossugar_trans"/>
</dbReference>
<dbReference type="GO" id="GO:0005737">
    <property type="term" value="C:cytoplasm"/>
    <property type="evidence" value="ECO:0007669"/>
    <property type="project" value="UniProtKB-SubCell"/>
</dbReference>
<dbReference type="GO" id="GO:0046872">
    <property type="term" value="F:metal ion binding"/>
    <property type="evidence" value="ECO:0007669"/>
    <property type="project" value="UniProtKB-KW"/>
</dbReference>
<name>W0PHI7_ADVMD</name>
<evidence type="ECO:0000259" key="9">
    <source>
        <dbReference type="Pfam" id="PF12804"/>
    </source>
</evidence>
<gene>
    <name evidence="8 10" type="primary">mobA</name>
    <name evidence="10" type="ORF">MIM_c28500</name>
</gene>
<dbReference type="InterPro" id="IPR013482">
    <property type="entry name" value="Molybde_CF_guanTrfase"/>
</dbReference>
<proteinExistence type="inferred from homology"/>
<dbReference type="OrthoDB" id="9788394at2"/>
<organism evidence="10 11">
    <name type="scientific">Advenella mimigardefordensis (strain DSM 17166 / LMG 22922 / DPN7)</name>
    <dbReference type="NCBI Taxonomy" id="1247726"/>
    <lineage>
        <taxon>Bacteria</taxon>
        <taxon>Pseudomonadati</taxon>
        <taxon>Pseudomonadota</taxon>
        <taxon>Betaproteobacteria</taxon>
        <taxon>Burkholderiales</taxon>
        <taxon>Alcaligenaceae</taxon>
    </lineage>
</organism>
<evidence type="ECO:0000256" key="4">
    <source>
        <dbReference type="ARBA" id="ARBA00022741"/>
    </source>
</evidence>